<evidence type="ECO:0000256" key="1">
    <source>
        <dbReference type="SAM" id="Phobius"/>
    </source>
</evidence>
<protein>
    <submittedName>
        <fullName evidence="2">Uncharacterized protein</fullName>
    </submittedName>
</protein>
<evidence type="ECO:0000313" key="2">
    <source>
        <dbReference type="EMBL" id="ASJ05611.1"/>
    </source>
</evidence>
<name>A0A2Z2MTK4_9EURY</name>
<dbReference type="EMBL" id="CP015101">
    <property type="protein sequence ID" value="ASJ05611.1"/>
    <property type="molecule type" value="Genomic_DNA"/>
</dbReference>
<reference evidence="2 3" key="1">
    <citation type="submission" date="2016-04" db="EMBL/GenBank/DDBJ databases">
        <title>Complete genome sequence of Thermococcus barossii type strain SHCK-94.</title>
        <authorList>
            <person name="Oger P.M."/>
        </authorList>
    </citation>
    <scope>NUCLEOTIDE SEQUENCE [LARGE SCALE GENOMIC DNA]</scope>
    <source>
        <strain evidence="2 3">SHCK-94</strain>
    </source>
</reference>
<organism evidence="2 3">
    <name type="scientific">Thermococcus barossii</name>
    <dbReference type="NCBI Taxonomy" id="54077"/>
    <lineage>
        <taxon>Archaea</taxon>
        <taxon>Methanobacteriati</taxon>
        <taxon>Methanobacteriota</taxon>
        <taxon>Thermococci</taxon>
        <taxon>Thermococcales</taxon>
        <taxon>Thermococcaceae</taxon>
        <taxon>Thermococcus</taxon>
    </lineage>
</organism>
<dbReference type="OrthoDB" id="103553at2157"/>
<dbReference type="KEGG" id="tbs:A3L01_09640"/>
<keyword evidence="1" id="KW-0472">Membrane</keyword>
<feature type="transmembrane region" description="Helical" evidence="1">
    <location>
        <begin position="31"/>
        <end position="49"/>
    </location>
</feature>
<proteinExistence type="predicted"/>
<accession>A0A2Z2MTK4</accession>
<sequence>MRADGVILVILGVLLLPEILRTGVYGGLFALVLGFMLPWAFAWALLDDVDELKSNINRRVQSLEQAIKTRDYD</sequence>
<dbReference type="RefSeq" id="WP_088865605.1">
    <property type="nucleotide sequence ID" value="NZ_CP015101.1"/>
</dbReference>
<dbReference type="GeneID" id="33327040"/>
<dbReference type="AlphaFoldDB" id="A0A2Z2MTK4"/>
<evidence type="ECO:0000313" key="3">
    <source>
        <dbReference type="Proteomes" id="UP000250272"/>
    </source>
</evidence>
<dbReference type="Proteomes" id="UP000250272">
    <property type="component" value="Chromosome"/>
</dbReference>
<keyword evidence="3" id="KW-1185">Reference proteome</keyword>
<gene>
    <name evidence="2" type="ORF">A3L01_09640</name>
</gene>
<keyword evidence="1" id="KW-1133">Transmembrane helix</keyword>
<keyword evidence="1" id="KW-0812">Transmembrane</keyword>